<dbReference type="Proteomes" id="UP001346869">
    <property type="component" value="Unassembled WGS sequence"/>
</dbReference>
<evidence type="ECO:0000259" key="1">
    <source>
        <dbReference type="Pfam" id="PF24764"/>
    </source>
</evidence>
<accession>A0AAN7WYZ4</accession>
<feature type="domain" description="Integrase core" evidence="1">
    <location>
        <begin position="41"/>
        <end position="129"/>
    </location>
</feature>
<protein>
    <recommendedName>
        <fullName evidence="1">Integrase core domain-containing protein</fullName>
    </recommendedName>
</protein>
<dbReference type="Pfam" id="PF24764">
    <property type="entry name" value="rva_4"/>
    <property type="match status" value="1"/>
</dbReference>
<dbReference type="AlphaFoldDB" id="A0AAN7WYZ4"/>
<proteinExistence type="predicted"/>
<evidence type="ECO:0000313" key="2">
    <source>
        <dbReference type="EMBL" id="KAK5851422.1"/>
    </source>
</evidence>
<dbReference type="InterPro" id="IPR058913">
    <property type="entry name" value="Integrase_dom_put"/>
</dbReference>
<dbReference type="EMBL" id="JAUZQC010000022">
    <property type="protein sequence ID" value="KAK5851422.1"/>
    <property type="molecule type" value="Genomic_DNA"/>
</dbReference>
<comment type="caution">
    <text evidence="2">The sequence shown here is derived from an EMBL/GenBank/DDBJ whole genome shotgun (WGS) entry which is preliminary data.</text>
</comment>
<reference evidence="2 3" key="1">
    <citation type="journal article" date="2023" name="Genes (Basel)">
        <title>Chromosome-Level Genome Assembly and Circadian Gene Repertoire of the Patagonia Blennie Eleginops maclovinus-The Closest Ancestral Proxy of Antarctic Cryonotothenioids.</title>
        <authorList>
            <person name="Cheng C.C."/>
            <person name="Rivera-Colon A.G."/>
            <person name="Minhas B.F."/>
            <person name="Wilson L."/>
            <person name="Rayamajhi N."/>
            <person name="Vargas-Chacoff L."/>
            <person name="Catchen J.M."/>
        </authorList>
    </citation>
    <scope>NUCLEOTIDE SEQUENCE [LARGE SCALE GENOMIC DNA]</scope>
    <source>
        <strain evidence="2">JMC-PN-2008</strain>
    </source>
</reference>
<organism evidence="2 3">
    <name type="scientific">Eleginops maclovinus</name>
    <name type="common">Patagonian blennie</name>
    <name type="synonym">Eleginus maclovinus</name>
    <dbReference type="NCBI Taxonomy" id="56733"/>
    <lineage>
        <taxon>Eukaryota</taxon>
        <taxon>Metazoa</taxon>
        <taxon>Chordata</taxon>
        <taxon>Craniata</taxon>
        <taxon>Vertebrata</taxon>
        <taxon>Euteleostomi</taxon>
        <taxon>Actinopterygii</taxon>
        <taxon>Neopterygii</taxon>
        <taxon>Teleostei</taxon>
        <taxon>Neoteleostei</taxon>
        <taxon>Acanthomorphata</taxon>
        <taxon>Eupercaria</taxon>
        <taxon>Perciformes</taxon>
        <taxon>Notothenioidei</taxon>
        <taxon>Eleginopidae</taxon>
        <taxon>Eleginops</taxon>
    </lineage>
</organism>
<keyword evidence="3" id="KW-1185">Reference proteome</keyword>
<name>A0AAN7WYZ4_ELEMC</name>
<reference evidence="2 3" key="2">
    <citation type="journal article" date="2023" name="Mol. Biol. Evol.">
        <title>Genomics of Secondarily Temperate Adaptation in the Only Non-Antarctic Icefish.</title>
        <authorList>
            <person name="Rivera-Colon A.G."/>
            <person name="Rayamajhi N."/>
            <person name="Minhas B.F."/>
            <person name="Madrigal G."/>
            <person name="Bilyk K.T."/>
            <person name="Yoon V."/>
            <person name="Hune M."/>
            <person name="Gregory S."/>
            <person name="Cheng C.H.C."/>
            <person name="Catchen J.M."/>
        </authorList>
    </citation>
    <scope>NUCLEOTIDE SEQUENCE [LARGE SCALE GENOMIC DNA]</scope>
    <source>
        <strain evidence="2">JMC-PN-2008</strain>
    </source>
</reference>
<sequence length="199" mass="23219">MAIDGYSKKVVGHCTMPVKNNLRIYEEVYRPAVISYGMWDQDRQPYLQTPSTRNHVIERMWVEINERVNYPLKRALIQMTDNEELDMEDNLTRYCVSSLTCQMARIGMENVVNTWNAHRIPGKGIPNQLCGQGYPAKIHQNFFLLVRWLPTSMMKKWERHLRRSRISLQTPSPTLKTSNGLSMSSAHIWQTCGLFASKW</sequence>
<gene>
    <name evidence="2" type="ORF">PBY51_002217</name>
</gene>
<evidence type="ECO:0000313" key="3">
    <source>
        <dbReference type="Proteomes" id="UP001346869"/>
    </source>
</evidence>